<keyword evidence="2" id="KW-0732">Signal</keyword>
<dbReference type="RefSeq" id="WP_198477016.1">
    <property type="nucleotide sequence ID" value="NZ_JADGMQ010000009.1"/>
</dbReference>
<feature type="compositionally biased region" description="Low complexity" evidence="1">
    <location>
        <begin position="298"/>
        <end position="307"/>
    </location>
</feature>
<organism evidence="3 4">
    <name type="scientific">Aquamicrobium zhengzhouense</name>
    <dbReference type="NCBI Taxonomy" id="2781738"/>
    <lineage>
        <taxon>Bacteria</taxon>
        <taxon>Pseudomonadati</taxon>
        <taxon>Pseudomonadota</taxon>
        <taxon>Alphaproteobacteria</taxon>
        <taxon>Hyphomicrobiales</taxon>
        <taxon>Phyllobacteriaceae</taxon>
        <taxon>Aquamicrobium</taxon>
    </lineage>
</organism>
<evidence type="ECO:0000313" key="3">
    <source>
        <dbReference type="EMBL" id="MBI1621605.1"/>
    </source>
</evidence>
<dbReference type="EMBL" id="JADGMQ010000009">
    <property type="protein sequence ID" value="MBI1621605.1"/>
    <property type="molecule type" value="Genomic_DNA"/>
</dbReference>
<feature type="region of interest" description="Disordered" evidence="1">
    <location>
        <begin position="282"/>
        <end position="316"/>
    </location>
</feature>
<evidence type="ECO:0000313" key="4">
    <source>
        <dbReference type="Proteomes" id="UP000601789"/>
    </source>
</evidence>
<proteinExistence type="predicted"/>
<dbReference type="InterPro" id="IPR031482">
    <property type="entry name" value="CBP_BcsN"/>
</dbReference>
<reference evidence="3 4" key="1">
    <citation type="submission" date="2020-10" db="EMBL/GenBank/DDBJ databases">
        <title>Aquamicrobium zhengzhouensis sp. nov., a exopolysaccharide producing bacterium isolated from farmland soil.</title>
        <authorList>
            <person name="Wang X."/>
        </authorList>
    </citation>
    <scope>NUCLEOTIDE SEQUENCE [LARGE SCALE GENOMIC DNA]</scope>
    <source>
        <strain evidence="4">cd-1</strain>
    </source>
</reference>
<feature type="signal peptide" evidence="2">
    <location>
        <begin position="1"/>
        <end position="34"/>
    </location>
</feature>
<name>A0ABS0SE81_9HYPH</name>
<keyword evidence="4" id="KW-1185">Reference proteome</keyword>
<dbReference type="Proteomes" id="UP000601789">
    <property type="component" value="Unassembled WGS sequence"/>
</dbReference>
<feature type="chain" id="PRO_5045524304" evidence="2">
    <location>
        <begin position="35"/>
        <end position="316"/>
    </location>
</feature>
<accession>A0ABS0SE81</accession>
<gene>
    <name evidence="3" type="primary">bcsN</name>
    <name evidence="3" type="ORF">IOD40_13160</name>
</gene>
<sequence>MSADIFILRGSKVATAIVRPVAAIALATACIALAACAQQPVRLEESALSREREITDAMALPPPGGPAVIGVVERVFANAIQQEIVLSTSAKVPGQNTLQIQFFGPVGSSGGDTPLSDTPPSESVVAREMRHALPGIRMVRSPLYVQNSYGPFGYATGRSHSGDLCLYAWQRISGLKSDASLATRGSVQVRLRLCQTGATEDGLLAVMYGYTINSAFAGYTWNPYGTVPAADPRLGVTGQPIHPRGLSGSELITVSAPRDLSAPRPTRRPQPAAAAVVTSAPALPPVPVNAPVVPLPPALSSTQTTPQVPAPPVIEE</sequence>
<comment type="caution">
    <text evidence="3">The sequence shown here is derived from an EMBL/GenBank/DDBJ whole genome shotgun (WGS) entry which is preliminary data.</text>
</comment>
<evidence type="ECO:0000256" key="1">
    <source>
        <dbReference type="SAM" id="MobiDB-lite"/>
    </source>
</evidence>
<evidence type="ECO:0000256" key="2">
    <source>
        <dbReference type="SAM" id="SignalP"/>
    </source>
</evidence>
<feature type="compositionally biased region" description="Pro residues" evidence="1">
    <location>
        <begin position="282"/>
        <end position="297"/>
    </location>
</feature>
<protein>
    <submittedName>
        <fullName evidence="3">Cellulose biosynthesis protein BcsN</fullName>
    </submittedName>
</protein>
<dbReference type="Pfam" id="PF17038">
    <property type="entry name" value="CBP_BcsN"/>
    <property type="match status" value="1"/>
</dbReference>